<accession>A0ABV7WJM8</accession>
<dbReference type="InterPro" id="IPR006665">
    <property type="entry name" value="OmpA-like"/>
</dbReference>
<evidence type="ECO:0000259" key="6">
    <source>
        <dbReference type="PROSITE" id="PS51123"/>
    </source>
</evidence>
<dbReference type="InterPro" id="IPR006664">
    <property type="entry name" value="OMP_bac"/>
</dbReference>
<dbReference type="PRINTS" id="PR01021">
    <property type="entry name" value="OMPADOMAIN"/>
</dbReference>
<feature type="chain" id="PRO_5046831004" evidence="5">
    <location>
        <begin position="22"/>
        <end position="210"/>
    </location>
</feature>
<dbReference type="Pfam" id="PF00691">
    <property type="entry name" value="OmpA"/>
    <property type="match status" value="1"/>
</dbReference>
<evidence type="ECO:0000313" key="8">
    <source>
        <dbReference type="Proteomes" id="UP001595685"/>
    </source>
</evidence>
<protein>
    <submittedName>
        <fullName evidence="7">OmpA family protein</fullName>
    </submittedName>
</protein>
<feature type="domain" description="OmpA-like" evidence="6">
    <location>
        <begin position="90"/>
        <end position="210"/>
    </location>
</feature>
<evidence type="ECO:0000256" key="2">
    <source>
        <dbReference type="ARBA" id="ARBA00023136"/>
    </source>
</evidence>
<dbReference type="PROSITE" id="PS51123">
    <property type="entry name" value="OMPA_2"/>
    <property type="match status" value="1"/>
</dbReference>
<keyword evidence="8" id="KW-1185">Reference proteome</keyword>
<keyword evidence="2 4" id="KW-0472">Membrane</keyword>
<evidence type="ECO:0000256" key="1">
    <source>
        <dbReference type="ARBA" id="ARBA00004442"/>
    </source>
</evidence>
<keyword evidence="5" id="KW-0732">Signal</keyword>
<dbReference type="Proteomes" id="UP001595685">
    <property type="component" value="Unassembled WGS sequence"/>
</dbReference>
<sequence length="210" mass="20674">MSRGRTSGAAGSLLAASAAVAAVSLVLVAAPAWSGSSPEPTGAARTAVPPAAATGDGVVATVDGVTAAVEGVVAEIVPRTASEDGALEQQGDAEFTLAGDVYFDSGSAVLLPRATADLAAVAAQVQEAGVTALQVVGHTDTVGSDESNQVLSEARAASVVAALQPQLPGVTLVAEGRGETELIAAETTEDGQDDPVGRALNRRVTVRPVP</sequence>
<feature type="signal peptide" evidence="5">
    <location>
        <begin position="1"/>
        <end position="21"/>
    </location>
</feature>
<evidence type="ECO:0000313" key="7">
    <source>
        <dbReference type="EMBL" id="MFC3689680.1"/>
    </source>
</evidence>
<dbReference type="CDD" id="cd07185">
    <property type="entry name" value="OmpA_C-like"/>
    <property type="match status" value="1"/>
</dbReference>
<comment type="subcellular location">
    <subcellularLocation>
        <location evidence="1">Cell outer membrane</location>
    </subcellularLocation>
</comment>
<proteinExistence type="predicted"/>
<evidence type="ECO:0000256" key="5">
    <source>
        <dbReference type="SAM" id="SignalP"/>
    </source>
</evidence>
<dbReference type="SUPFAM" id="SSF103088">
    <property type="entry name" value="OmpA-like"/>
    <property type="match status" value="1"/>
</dbReference>
<dbReference type="PANTHER" id="PTHR30329">
    <property type="entry name" value="STATOR ELEMENT OF FLAGELLAR MOTOR COMPLEX"/>
    <property type="match status" value="1"/>
</dbReference>
<keyword evidence="3" id="KW-0998">Cell outer membrane</keyword>
<evidence type="ECO:0000256" key="3">
    <source>
        <dbReference type="ARBA" id="ARBA00023237"/>
    </source>
</evidence>
<dbReference type="Gene3D" id="3.30.1330.60">
    <property type="entry name" value="OmpA-like domain"/>
    <property type="match status" value="1"/>
</dbReference>
<dbReference type="InterPro" id="IPR050330">
    <property type="entry name" value="Bact_OuterMem_StrucFunc"/>
</dbReference>
<comment type="caution">
    <text evidence="7">The sequence shown here is derived from an EMBL/GenBank/DDBJ whole genome shotgun (WGS) entry which is preliminary data.</text>
</comment>
<dbReference type="RefSeq" id="WP_340290963.1">
    <property type="nucleotide sequence ID" value="NZ_JBBEOI010000026.1"/>
</dbReference>
<dbReference type="EMBL" id="JBHRWW010000012">
    <property type="protein sequence ID" value="MFC3689680.1"/>
    <property type="molecule type" value="Genomic_DNA"/>
</dbReference>
<dbReference type="InterPro" id="IPR036737">
    <property type="entry name" value="OmpA-like_sf"/>
</dbReference>
<gene>
    <name evidence="7" type="ORF">ACFOLH_15135</name>
</gene>
<reference evidence="8" key="1">
    <citation type="journal article" date="2019" name="Int. J. Syst. Evol. Microbiol.">
        <title>The Global Catalogue of Microorganisms (GCM) 10K type strain sequencing project: providing services to taxonomists for standard genome sequencing and annotation.</title>
        <authorList>
            <consortium name="The Broad Institute Genomics Platform"/>
            <consortium name="The Broad Institute Genome Sequencing Center for Infectious Disease"/>
            <person name="Wu L."/>
            <person name="Ma J."/>
        </authorList>
    </citation>
    <scope>NUCLEOTIDE SEQUENCE [LARGE SCALE GENOMIC DNA]</scope>
    <source>
        <strain evidence="8">NCAIM B.02333</strain>
    </source>
</reference>
<organism evidence="7 8">
    <name type="scientific">Aquipuribacter hungaricus</name>
    <dbReference type="NCBI Taxonomy" id="545624"/>
    <lineage>
        <taxon>Bacteria</taxon>
        <taxon>Bacillati</taxon>
        <taxon>Actinomycetota</taxon>
        <taxon>Actinomycetes</taxon>
        <taxon>Micrococcales</taxon>
        <taxon>Intrasporangiaceae</taxon>
        <taxon>Aquipuribacter</taxon>
    </lineage>
</organism>
<dbReference type="PANTHER" id="PTHR30329:SF21">
    <property type="entry name" value="LIPOPROTEIN YIAD-RELATED"/>
    <property type="match status" value="1"/>
</dbReference>
<evidence type="ECO:0000256" key="4">
    <source>
        <dbReference type="PROSITE-ProRule" id="PRU00473"/>
    </source>
</evidence>
<name>A0ABV7WJM8_9MICO</name>